<dbReference type="EMBL" id="JEME01001006">
    <property type="protein sequence ID" value="KYG08377.1"/>
    <property type="molecule type" value="Genomic_DNA"/>
</dbReference>
<reference evidence="2 3" key="1">
    <citation type="submission" date="2014-02" db="EMBL/GenBank/DDBJ databases">
        <title>The small core and large imbalanced accessory genome model reveals a collaborative survival strategy of Sorangium cellulosum strains in nature.</title>
        <authorList>
            <person name="Han K."/>
            <person name="Peng R."/>
            <person name="Blom J."/>
            <person name="Li Y.-Z."/>
        </authorList>
    </citation>
    <scope>NUCLEOTIDE SEQUENCE [LARGE SCALE GENOMIC DNA]</scope>
    <source>
        <strain evidence="2 3">So0007-03</strain>
    </source>
</reference>
<organism evidence="2 3">
    <name type="scientific">Sorangium cellulosum</name>
    <name type="common">Polyangium cellulosum</name>
    <dbReference type="NCBI Taxonomy" id="56"/>
    <lineage>
        <taxon>Bacteria</taxon>
        <taxon>Pseudomonadati</taxon>
        <taxon>Myxococcota</taxon>
        <taxon>Polyangia</taxon>
        <taxon>Polyangiales</taxon>
        <taxon>Polyangiaceae</taxon>
        <taxon>Sorangium</taxon>
    </lineage>
</organism>
<proteinExistence type="predicted"/>
<dbReference type="Pfam" id="PF05685">
    <property type="entry name" value="Uma2"/>
    <property type="match status" value="1"/>
</dbReference>
<dbReference type="Proteomes" id="UP000075502">
    <property type="component" value="Unassembled WGS sequence"/>
</dbReference>
<accession>A0A150TUY7</accession>
<protein>
    <recommendedName>
        <fullName evidence="1">Putative restriction endonuclease domain-containing protein</fullName>
    </recommendedName>
</protein>
<dbReference type="InterPro" id="IPR011335">
    <property type="entry name" value="Restrct_endonuc-II-like"/>
</dbReference>
<dbReference type="PANTHER" id="PTHR34107">
    <property type="entry name" value="SLL0198 PROTEIN-RELATED"/>
    <property type="match status" value="1"/>
</dbReference>
<dbReference type="SUPFAM" id="SSF52980">
    <property type="entry name" value="Restriction endonuclease-like"/>
    <property type="match status" value="1"/>
</dbReference>
<evidence type="ECO:0000313" key="3">
    <source>
        <dbReference type="Proteomes" id="UP000075502"/>
    </source>
</evidence>
<gene>
    <name evidence="2" type="ORF">BE21_24045</name>
</gene>
<sequence>MADPARRHTPATMADLEALPPQIKGEIIEGVLYTQPRPRSRHQRVLSLIDHELLDPYDRSRGGPGGWWILPELGVELEGSPEFSPDIAGWKRERLPELPDEESIRVVPDWVCEIFSPRMRAYTQGTKRPFYARIGVGWLWYVDLEAQTFTWSRLHEGKWLELGVVVGEARVRAEPFDAVELDVAEWWTSGRARGVE</sequence>
<name>A0A150TUY7_SORCE</name>
<dbReference type="InterPro" id="IPR012296">
    <property type="entry name" value="Nuclease_put_TT1808"/>
</dbReference>
<feature type="domain" description="Putative restriction endonuclease" evidence="1">
    <location>
        <begin position="15"/>
        <end position="183"/>
    </location>
</feature>
<dbReference type="AlphaFoldDB" id="A0A150TUY7"/>
<evidence type="ECO:0000259" key="1">
    <source>
        <dbReference type="Pfam" id="PF05685"/>
    </source>
</evidence>
<dbReference type="PANTHER" id="PTHR34107:SF4">
    <property type="entry name" value="SLL1222 PROTEIN"/>
    <property type="match status" value="1"/>
</dbReference>
<dbReference type="Gene3D" id="3.90.1570.10">
    <property type="entry name" value="tt1808, chain A"/>
    <property type="match status" value="1"/>
</dbReference>
<dbReference type="CDD" id="cd06260">
    <property type="entry name" value="DUF820-like"/>
    <property type="match status" value="1"/>
</dbReference>
<comment type="caution">
    <text evidence="2">The sequence shown here is derived from an EMBL/GenBank/DDBJ whole genome shotgun (WGS) entry which is preliminary data.</text>
</comment>
<dbReference type="InterPro" id="IPR008538">
    <property type="entry name" value="Uma2"/>
</dbReference>
<evidence type="ECO:0000313" key="2">
    <source>
        <dbReference type="EMBL" id="KYG08377.1"/>
    </source>
</evidence>